<dbReference type="PANTHER" id="PTHR36840:SF1">
    <property type="entry name" value="BLL5714 PROTEIN"/>
    <property type="match status" value="1"/>
</dbReference>
<keyword evidence="1" id="KW-0812">Transmembrane</keyword>
<feature type="transmembrane region" description="Helical" evidence="1">
    <location>
        <begin position="163"/>
        <end position="180"/>
    </location>
</feature>
<dbReference type="InterPro" id="IPR010640">
    <property type="entry name" value="Low_temperature_requirement_A"/>
</dbReference>
<reference evidence="2 3" key="1">
    <citation type="submission" date="2019-03" db="EMBL/GenBank/DDBJ databases">
        <title>Alkanindiges illinoisensis: a potential pathogenic isolated from ascites of a gastric cancer patient with abdominal metastasis.</title>
        <authorList>
            <person name="Hu X."/>
            <person name="Yang B."/>
            <person name="Yan X."/>
            <person name="Lin L."/>
            <person name="Zhao H."/>
            <person name="Zhou F."/>
            <person name="Su B."/>
            <person name="Chen J."/>
            <person name="Rui Y."/>
            <person name="Wang Q."/>
            <person name="Zheng L."/>
        </authorList>
    </citation>
    <scope>NUCLEOTIDE SEQUENCE [LARGE SCALE GENOMIC DNA]</scope>
    <source>
        <strain evidence="2 3">NFYY 23406</strain>
    </source>
</reference>
<keyword evidence="3" id="KW-1185">Reference proteome</keyword>
<feature type="transmembrane region" description="Helical" evidence="1">
    <location>
        <begin position="133"/>
        <end position="151"/>
    </location>
</feature>
<keyword evidence="1" id="KW-1133">Transmembrane helix</keyword>
<dbReference type="OrthoDB" id="7698234at2"/>
<evidence type="ECO:0000313" key="2">
    <source>
        <dbReference type="EMBL" id="TEU30525.1"/>
    </source>
</evidence>
<dbReference type="STRING" id="1120977.GCA_000619845_00725"/>
<feature type="transmembrane region" description="Helical" evidence="1">
    <location>
        <begin position="102"/>
        <end position="121"/>
    </location>
</feature>
<feature type="transmembrane region" description="Helical" evidence="1">
    <location>
        <begin position="368"/>
        <end position="394"/>
    </location>
</feature>
<feature type="transmembrane region" description="Helical" evidence="1">
    <location>
        <begin position="72"/>
        <end position="90"/>
    </location>
</feature>
<evidence type="ECO:0000313" key="3">
    <source>
        <dbReference type="Proteomes" id="UP000297834"/>
    </source>
</evidence>
<dbReference type="RefSeq" id="WP_134243248.1">
    <property type="nucleotide sequence ID" value="NZ_SNTY01000007.1"/>
</dbReference>
<evidence type="ECO:0000256" key="1">
    <source>
        <dbReference type="SAM" id="Phobius"/>
    </source>
</evidence>
<dbReference type="EMBL" id="SNTY01000007">
    <property type="protein sequence ID" value="TEU30525.1"/>
    <property type="molecule type" value="Genomic_DNA"/>
</dbReference>
<comment type="caution">
    <text evidence="2">The sequence shown here is derived from an EMBL/GenBank/DDBJ whole genome shotgun (WGS) entry which is preliminary data.</text>
</comment>
<keyword evidence="1" id="KW-0472">Membrane</keyword>
<protein>
    <submittedName>
        <fullName evidence="2">Low temperature requirement protein A</fullName>
    </submittedName>
</protein>
<gene>
    <name evidence="2" type="ORF">E2B99_01585</name>
</gene>
<dbReference type="Proteomes" id="UP000297834">
    <property type="component" value="Unassembled WGS sequence"/>
</dbReference>
<accession>A0A4Y7XFM2</accession>
<name>A0A4Y7XFM2_9GAMM</name>
<feature type="transmembrane region" description="Helical" evidence="1">
    <location>
        <begin position="257"/>
        <end position="275"/>
    </location>
</feature>
<feature type="transmembrane region" description="Helical" evidence="1">
    <location>
        <begin position="331"/>
        <end position="348"/>
    </location>
</feature>
<dbReference type="AlphaFoldDB" id="A0A4Y7XFM2"/>
<dbReference type="Pfam" id="PF06772">
    <property type="entry name" value="LtrA"/>
    <property type="match status" value="1"/>
</dbReference>
<proteinExistence type="predicted"/>
<sequence length="405" mass="46267">MSNNSHSQQDYEVEIEKTSHAWLKAMRPRQPSEQDRGATPLELLFDLVFVVAVSIASSQLHHGLSEHHFSEVLPLYFMVFFTIWWAWMNFTWFASAYDNDDIAYRMITFMQMIGSLVLAAGVNQVFTKHDFSVCVLGYLIMRFGLVIQWLRAGFSDPKHRKTAFRYAKGIVLVQIGWIFYQFKLVTFTQLEFVALALMELCVPIWAEKANATTWHAEHIAERYGLLTIIVLGETIMASFTAIHTAIADPKINVDRPLICLMIGGMIMMFSIWWSYFDREAPEVLTSSKKAFYWGYGHFFIFLSIAAIGAGLAVGVEVITGHAKISNQQAEYAIAIPLSIYSLVVWLIHDLQTDHGWRKLWHPLTVLLILLFPLWGNIGYATLAIGIFYALCILFRQVFLVEKQSG</sequence>
<feature type="transmembrane region" description="Helical" evidence="1">
    <location>
        <begin position="295"/>
        <end position="319"/>
    </location>
</feature>
<dbReference type="PANTHER" id="PTHR36840">
    <property type="entry name" value="BLL5714 PROTEIN"/>
    <property type="match status" value="1"/>
</dbReference>
<feature type="transmembrane region" description="Helical" evidence="1">
    <location>
        <begin position="225"/>
        <end position="245"/>
    </location>
</feature>
<organism evidence="2 3">
    <name type="scientific">Alkanindiges illinoisensis</name>
    <dbReference type="NCBI Taxonomy" id="197183"/>
    <lineage>
        <taxon>Bacteria</taxon>
        <taxon>Pseudomonadati</taxon>
        <taxon>Pseudomonadota</taxon>
        <taxon>Gammaproteobacteria</taxon>
        <taxon>Moraxellales</taxon>
        <taxon>Moraxellaceae</taxon>
        <taxon>Alkanindiges</taxon>
    </lineage>
</organism>